<dbReference type="SMART" id="SM00034">
    <property type="entry name" value="CLECT"/>
    <property type="match status" value="1"/>
</dbReference>
<feature type="signal peptide" evidence="1">
    <location>
        <begin position="1"/>
        <end position="19"/>
    </location>
</feature>
<dbReference type="PROSITE" id="PS50041">
    <property type="entry name" value="C_TYPE_LECTIN_2"/>
    <property type="match status" value="1"/>
</dbReference>
<dbReference type="SUPFAM" id="SSF56436">
    <property type="entry name" value="C-type lectin-like"/>
    <property type="match status" value="1"/>
</dbReference>
<dbReference type="Gene3D" id="3.10.100.10">
    <property type="entry name" value="Mannose-Binding Protein A, subunit A"/>
    <property type="match status" value="1"/>
</dbReference>
<evidence type="ECO:0000256" key="1">
    <source>
        <dbReference type="SAM" id="SignalP"/>
    </source>
</evidence>
<keyword evidence="4" id="KW-1185">Reference proteome</keyword>
<dbReference type="Pfam" id="PF00059">
    <property type="entry name" value="Lectin_C"/>
    <property type="match status" value="1"/>
</dbReference>
<evidence type="ECO:0000313" key="4">
    <source>
        <dbReference type="Proteomes" id="UP000005237"/>
    </source>
</evidence>
<dbReference type="InterPro" id="IPR001304">
    <property type="entry name" value="C-type_lectin-like"/>
</dbReference>
<feature type="chain" id="PRO_5035835387" evidence="1">
    <location>
        <begin position="20"/>
        <end position="246"/>
    </location>
</feature>
<reference evidence="3" key="2">
    <citation type="submission" date="2022-06" db="UniProtKB">
        <authorList>
            <consortium name="EnsemblMetazoa"/>
        </authorList>
    </citation>
    <scope>IDENTIFICATION</scope>
    <source>
        <strain evidence="3">DF5081</strain>
    </source>
</reference>
<dbReference type="InterPro" id="IPR016187">
    <property type="entry name" value="CTDL_fold"/>
</dbReference>
<reference evidence="4" key="1">
    <citation type="submission" date="2010-08" db="EMBL/GenBank/DDBJ databases">
        <authorList>
            <consortium name="Caenorhabditis japonica Sequencing Consortium"/>
            <person name="Wilson R.K."/>
        </authorList>
    </citation>
    <scope>NUCLEOTIDE SEQUENCE [LARGE SCALE GENOMIC DNA]</scope>
    <source>
        <strain evidence="4">DF5081</strain>
    </source>
</reference>
<dbReference type="EnsemblMetazoa" id="CJA05750.1">
    <property type="protein sequence ID" value="CJA05750.1"/>
    <property type="gene ID" value="WBGene00124954"/>
</dbReference>
<sequence>MARLQCFLYSVFLVSTVLSFGVPIGGDDCEEEGQLKCPPGYKLFERENQRAWCMKYFPGNVTFFEAERTCRCQGGGSLSGIENTNELNWILKQSEIAFSDVDADNGGVWLGAYRRTDCHGPVANWINKTECNKANQFQWTDRHTLKKEDIWARWMEGAPHNNVIGKHSENCVHLQVSLEAIGTPNRKLSGTFDNKVCTDLGTESTFITRGFVCGRPPKGGSGNGGGYSGGGSDFVVIGAGAPEKKP</sequence>
<accession>A0A8R1DM07</accession>
<dbReference type="OMA" id="AEKICRC"/>
<dbReference type="PANTHER" id="PTHR23124:SF131">
    <property type="entry name" value="C-TYPE LECTIN DOMAIN-CONTAINING PROTEIN"/>
    <property type="match status" value="1"/>
</dbReference>
<keyword evidence="1" id="KW-0732">Signal</keyword>
<evidence type="ECO:0000259" key="2">
    <source>
        <dbReference type="PROSITE" id="PS50041"/>
    </source>
</evidence>
<dbReference type="AlphaFoldDB" id="A0A8R1DM07"/>
<dbReference type="Proteomes" id="UP000005237">
    <property type="component" value="Unassembled WGS sequence"/>
</dbReference>
<name>A0A8R1DM07_CAEJA</name>
<dbReference type="CDD" id="cd00037">
    <property type="entry name" value="CLECT"/>
    <property type="match status" value="1"/>
</dbReference>
<evidence type="ECO:0000313" key="3">
    <source>
        <dbReference type="EnsemblMetazoa" id="CJA05750.1"/>
    </source>
</evidence>
<feature type="domain" description="C-type lectin" evidence="2">
    <location>
        <begin position="49"/>
        <end position="198"/>
    </location>
</feature>
<proteinExistence type="predicted"/>
<organism evidence="3 4">
    <name type="scientific">Caenorhabditis japonica</name>
    <dbReference type="NCBI Taxonomy" id="281687"/>
    <lineage>
        <taxon>Eukaryota</taxon>
        <taxon>Metazoa</taxon>
        <taxon>Ecdysozoa</taxon>
        <taxon>Nematoda</taxon>
        <taxon>Chromadorea</taxon>
        <taxon>Rhabditida</taxon>
        <taxon>Rhabditina</taxon>
        <taxon>Rhabditomorpha</taxon>
        <taxon>Rhabditoidea</taxon>
        <taxon>Rhabditidae</taxon>
        <taxon>Peloderinae</taxon>
        <taxon>Caenorhabditis</taxon>
    </lineage>
</organism>
<dbReference type="InterPro" id="IPR016186">
    <property type="entry name" value="C-type_lectin-like/link_sf"/>
</dbReference>
<protein>
    <submittedName>
        <fullName evidence="3">C-type lectin domain-containing protein</fullName>
    </submittedName>
</protein>
<dbReference type="PANTHER" id="PTHR23124">
    <property type="entry name" value="C-TYPE LECTIN DOMAIN-CONTAINING PROTEIN-RELATED-RELATED"/>
    <property type="match status" value="1"/>
</dbReference>